<proteinExistence type="predicted"/>
<name>A0A5C3P422_9APHY</name>
<sequence length="274" mass="30674">LDLRALVCVRLTSSDGDRYVSATLCRRIRILIAPYFMRYWDFVREMRFTGAVIGEQMALNVLYPDVYTPSSMTIFLPNRLFFHMLGYLCQVEGYTAALSNRAGDAGSLQLRTRTATLSRGTKRIELLQSTSDSALHAVLGGWNTALSAYITPSGFCDPYAMLTAAKRALLDPRLLSTGAPLKQEIRDLREEWRSRDWSIGVHPSQWDVVRGACVPEPRSDCAASTRHFGDKHCVAGHLFPVRCRPPLVGHIALDLVEEYTVCWWRGGRVCGIGC</sequence>
<dbReference type="InParanoid" id="A0A5C3P422"/>
<evidence type="ECO:0000313" key="2">
    <source>
        <dbReference type="Proteomes" id="UP000308197"/>
    </source>
</evidence>
<accession>A0A5C3P422</accession>
<feature type="non-terminal residue" evidence="1">
    <location>
        <position position="274"/>
    </location>
</feature>
<evidence type="ECO:0000313" key="1">
    <source>
        <dbReference type="EMBL" id="TFK84221.1"/>
    </source>
</evidence>
<dbReference type="EMBL" id="ML211332">
    <property type="protein sequence ID" value="TFK84221.1"/>
    <property type="molecule type" value="Genomic_DNA"/>
</dbReference>
<dbReference type="Proteomes" id="UP000308197">
    <property type="component" value="Unassembled WGS sequence"/>
</dbReference>
<dbReference type="AlphaFoldDB" id="A0A5C3P422"/>
<protein>
    <submittedName>
        <fullName evidence="1">Uncharacterized protein</fullName>
    </submittedName>
</protein>
<reference evidence="1 2" key="1">
    <citation type="journal article" date="2019" name="Nat. Ecol. Evol.">
        <title>Megaphylogeny resolves global patterns of mushroom evolution.</title>
        <authorList>
            <person name="Varga T."/>
            <person name="Krizsan K."/>
            <person name="Foldi C."/>
            <person name="Dima B."/>
            <person name="Sanchez-Garcia M."/>
            <person name="Sanchez-Ramirez S."/>
            <person name="Szollosi G.J."/>
            <person name="Szarkandi J.G."/>
            <person name="Papp V."/>
            <person name="Albert L."/>
            <person name="Andreopoulos W."/>
            <person name="Angelini C."/>
            <person name="Antonin V."/>
            <person name="Barry K.W."/>
            <person name="Bougher N.L."/>
            <person name="Buchanan P."/>
            <person name="Buyck B."/>
            <person name="Bense V."/>
            <person name="Catcheside P."/>
            <person name="Chovatia M."/>
            <person name="Cooper J."/>
            <person name="Damon W."/>
            <person name="Desjardin D."/>
            <person name="Finy P."/>
            <person name="Geml J."/>
            <person name="Haridas S."/>
            <person name="Hughes K."/>
            <person name="Justo A."/>
            <person name="Karasinski D."/>
            <person name="Kautmanova I."/>
            <person name="Kiss B."/>
            <person name="Kocsube S."/>
            <person name="Kotiranta H."/>
            <person name="LaButti K.M."/>
            <person name="Lechner B.E."/>
            <person name="Liimatainen K."/>
            <person name="Lipzen A."/>
            <person name="Lukacs Z."/>
            <person name="Mihaltcheva S."/>
            <person name="Morgado L.N."/>
            <person name="Niskanen T."/>
            <person name="Noordeloos M.E."/>
            <person name="Ohm R.A."/>
            <person name="Ortiz-Santana B."/>
            <person name="Ovrebo C."/>
            <person name="Racz N."/>
            <person name="Riley R."/>
            <person name="Savchenko A."/>
            <person name="Shiryaev A."/>
            <person name="Soop K."/>
            <person name="Spirin V."/>
            <person name="Szebenyi C."/>
            <person name="Tomsovsky M."/>
            <person name="Tulloss R.E."/>
            <person name="Uehling J."/>
            <person name="Grigoriev I.V."/>
            <person name="Vagvolgyi C."/>
            <person name="Papp T."/>
            <person name="Martin F.M."/>
            <person name="Miettinen O."/>
            <person name="Hibbett D.S."/>
            <person name="Nagy L.G."/>
        </authorList>
    </citation>
    <scope>NUCLEOTIDE SEQUENCE [LARGE SCALE GENOMIC DNA]</scope>
    <source>
        <strain evidence="1 2">HHB13444</strain>
    </source>
</reference>
<keyword evidence="2" id="KW-1185">Reference proteome</keyword>
<organism evidence="1 2">
    <name type="scientific">Polyporus arcularius HHB13444</name>
    <dbReference type="NCBI Taxonomy" id="1314778"/>
    <lineage>
        <taxon>Eukaryota</taxon>
        <taxon>Fungi</taxon>
        <taxon>Dikarya</taxon>
        <taxon>Basidiomycota</taxon>
        <taxon>Agaricomycotina</taxon>
        <taxon>Agaricomycetes</taxon>
        <taxon>Polyporales</taxon>
        <taxon>Polyporaceae</taxon>
        <taxon>Polyporus</taxon>
    </lineage>
</organism>
<feature type="non-terminal residue" evidence="1">
    <location>
        <position position="1"/>
    </location>
</feature>
<gene>
    <name evidence="1" type="ORF">K466DRAFT_466814</name>
</gene>